<evidence type="ECO:0000256" key="1">
    <source>
        <dbReference type="ARBA" id="ARBA00010748"/>
    </source>
</evidence>
<dbReference type="InterPro" id="IPR020538">
    <property type="entry name" value="Hydgase_Ni_incorp_HypA/HybF_CS"/>
</dbReference>
<evidence type="ECO:0000256" key="3">
    <source>
        <dbReference type="ARBA" id="ARBA00022723"/>
    </source>
</evidence>
<dbReference type="OrthoDB" id="288014at2"/>
<protein>
    <recommendedName>
        <fullName evidence="5">Hydrogenase maturation factor HypA</fullName>
    </recommendedName>
</protein>
<feature type="binding site" evidence="5">
    <location>
        <position position="2"/>
    </location>
    <ligand>
        <name>Ni(2+)</name>
        <dbReference type="ChEBI" id="CHEBI:49786"/>
    </ligand>
</feature>
<dbReference type="Pfam" id="PF01155">
    <property type="entry name" value="HypA"/>
    <property type="match status" value="1"/>
</dbReference>
<organism evidence="6 7">
    <name type="scientific">Photobacterium jeanii</name>
    <dbReference type="NCBI Taxonomy" id="858640"/>
    <lineage>
        <taxon>Bacteria</taxon>
        <taxon>Pseudomonadati</taxon>
        <taxon>Pseudomonadota</taxon>
        <taxon>Gammaproteobacteria</taxon>
        <taxon>Vibrionales</taxon>
        <taxon>Vibrionaceae</taxon>
        <taxon>Photobacterium</taxon>
    </lineage>
</organism>
<dbReference type="PANTHER" id="PTHR34535">
    <property type="entry name" value="HYDROGENASE MATURATION FACTOR HYPA"/>
    <property type="match status" value="1"/>
</dbReference>
<dbReference type="GO" id="GO:0008270">
    <property type="term" value="F:zinc ion binding"/>
    <property type="evidence" value="ECO:0007669"/>
    <property type="project" value="UniProtKB-UniRule"/>
</dbReference>
<keyword evidence="2 5" id="KW-0533">Nickel</keyword>
<keyword evidence="4 5" id="KW-0862">Zinc</keyword>
<feature type="binding site" evidence="5">
    <location>
        <position position="92"/>
    </location>
    <ligand>
        <name>Zn(2+)</name>
        <dbReference type="ChEBI" id="CHEBI:29105"/>
    </ligand>
</feature>
<dbReference type="InterPro" id="IPR000688">
    <property type="entry name" value="HypA/HybF"/>
</dbReference>
<feature type="binding site" evidence="5">
    <location>
        <position position="89"/>
    </location>
    <ligand>
        <name>Zn(2+)</name>
        <dbReference type="ChEBI" id="CHEBI:29105"/>
    </ligand>
</feature>
<gene>
    <name evidence="5" type="primary">hypA</name>
    <name evidence="6" type="ORF">A3K86_20345</name>
</gene>
<comment type="caution">
    <text evidence="6">The sequence shown here is derived from an EMBL/GenBank/DDBJ whole genome shotgun (WGS) entry which is preliminary data.</text>
</comment>
<dbReference type="GO" id="GO:0016530">
    <property type="term" value="F:metallochaperone activity"/>
    <property type="evidence" value="ECO:0007669"/>
    <property type="project" value="UniProtKB-ARBA"/>
</dbReference>
<dbReference type="HAMAP" id="MF_00213">
    <property type="entry name" value="HypA_HybF"/>
    <property type="match status" value="1"/>
</dbReference>
<feature type="binding site" evidence="5">
    <location>
        <position position="76"/>
    </location>
    <ligand>
        <name>Zn(2+)</name>
        <dbReference type="ChEBI" id="CHEBI:29105"/>
    </ligand>
</feature>
<dbReference type="GO" id="GO:0051604">
    <property type="term" value="P:protein maturation"/>
    <property type="evidence" value="ECO:0007669"/>
    <property type="project" value="InterPro"/>
</dbReference>
<name>A0A178K2Y0_9GAMM</name>
<dbReference type="Proteomes" id="UP000078503">
    <property type="component" value="Unassembled WGS sequence"/>
</dbReference>
<dbReference type="GO" id="GO:0016151">
    <property type="term" value="F:nickel cation binding"/>
    <property type="evidence" value="ECO:0007669"/>
    <property type="project" value="UniProtKB-UniRule"/>
</dbReference>
<comment type="function">
    <text evidence="5">Involved in the maturation of [NiFe] hydrogenases. Required for nickel insertion into the metal center of the hydrogenase.</text>
</comment>
<dbReference type="Gene3D" id="3.30.2320.80">
    <property type="match status" value="1"/>
</dbReference>
<dbReference type="NCBIfam" id="TIGR00100">
    <property type="entry name" value="hypA"/>
    <property type="match status" value="1"/>
</dbReference>
<evidence type="ECO:0000313" key="7">
    <source>
        <dbReference type="Proteomes" id="UP000078503"/>
    </source>
</evidence>
<dbReference type="PANTHER" id="PTHR34535:SF3">
    <property type="entry name" value="HYDROGENASE MATURATION FACTOR HYPA"/>
    <property type="match status" value="1"/>
</dbReference>
<evidence type="ECO:0000256" key="4">
    <source>
        <dbReference type="ARBA" id="ARBA00022833"/>
    </source>
</evidence>
<dbReference type="EMBL" id="LVHF01000033">
    <property type="protein sequence ID" value="OAN11305.1"/>
    <property type="molecule type" value="Genomic_DNA"/>
</dbReference>
<keyword evidence="3 5" id="KW-0479">Metal-binding</keyword>
<dbReference type="PIRSF" id="PIRSF004761">
    <property type="entry name" value="Hydrgn_mat_HypA"/>
    <property type="match status" value="1"/>
</dbReference>
<sequence>MHEMSLSMETVDLIAAQTRQKGFNKVTKVWLEIGVLSCVEPDTIAFCFDLAAKETLVEGAELEIVSKEGKALCYDCDQTVALAKRGDSCPLCQGYKLKVLQGDEMRIKEIEVE</sequence>
<dbReference type="AlphaFoldDB" id="A0A178K2Y0"/>
<dbReference type="RefSeq" id="WP_068335840.1">
    <property type="nucleotide sequence ID" value="NZ_LVHF01000033.1"/>
</dbReference>
<dbReference type="PROSITE" id="PS01249">
    <property type="entry name" value="HYPA"/>
    <property type="match status" value="1"/>
</dbReference>
<accession>A0A178K2Y0</accession>
<feature type="binding site" evidence="5">
    <location>
        <position position="73"/>
    </location>
    <ligand>
        <name>Zn(2+)</name>
        <dbReference type="ChEBI" id="CHEBI:29105"/>
    </ligand>
</feature>
<keyword evidence="7" id="KW-1185">Reference proteome</keyword>
<evidence type="ECO:0000256" key="2">
    <source>
        <dbReference type="ARBA" id="ARBA00022596"/>
    </source>
</evidence>
<dbReference type="STRING" id="858640.A3K86_20345"/>
<dbReference type="FunFam" id="3.30.2320.80:FF:000001">
    <property type="entry name" value="Hydrogenase maturation factor HypA"/>
    <property type="match status" value="1"/>
</dbReference>
<evidence type="ECO:0000313" key="6">
    <source>
        <dbReference type="EMBL" id="OAN11305.1"/>
    </source>
</evidence>
<dbReference type="NCBIfam" id="NF009046">
    <property type="entry name" value="PRK12380.1"/>
    <property type="match status" value="1"/>
</dbReference>
<proteinExistence type="inferred from homology"/>
<comment type="similarity">
    <text evidence="1 5">Belongs to the HypA/HybF family.</text>
</comment>
<reference evidence="6 7" key="1">
    <citation type="submission" date="2016-03" db="EMBL/GenBank/DDBJ databases">
        <title>Photobacterium proteolyticum sp. nov. a protease producing bacterium isolated from ocean sediments of Laizhou Bay.</title>
        <authorList>
            <person name="Li Y."/>
        </authorList>
    </citation>
    <scope>NUCLEOTIDE SEQUENCE [LARGE SCALE GENOMIC DNA]</scope>
    <source>
        <strain evidence="6 7">R-40508</strain>
    </source>
</reference>
<evidence type="ECO:0000256" key="5">
    <source>
        <dbReference type="HAMAP-Rule" id="MF_00213"/>
    </source>
</evidence>